<reference evidence="2 3" key="1">
    <citation type="journal article" date="2010" name="Science">
        <title>Genomic comparison of the ants Camponotus floridanus and Harpegnathos saltator.</title>
        <authorList>
            <person name="Bonasio R."/>
            <person name="Zhang G."/>
            <person name="Ye C."/>
            <person name="Mutti N.S."/>
            <person name="Fang X."/>
            <person name="Qin N."/>
            <person name="Donahue G."/>
            <person name="Yang P."/>
            <person name="Li Q."/>
            <person name="Li C."/>
            <person name="Zhang P."/>
            <person name="Huang Z."/>
            <person name="Berger S.L."/>
            <person name="Reinberg D."/>
            <person name="Wang J."/>
            <person name="Liebig J."/>
        </authorList>
    </citation>
    <scope>NUCLEOTIDE SEQUENCE [LARGE SCALE GENOMIC DNA]</scope>
    <source>
        <strain evidence="3">C129</strain>
    </source>
</reference>
<organism evidence="3">
    <name type="scientific">Camponotus floridanus</name>
    <name type="common">Florida carpenter ant</name>
    <dbReference type="NCBI Taxonomy" id="104421"/>
    <lineage>
        <taxon>Eukaryota</taxon>
        <taxon>Metazoa</taxon>
        <taxon>Ecdysozoa</taxon>
        <taxon>Arthropoda</taxon>
        <taxon>Hexapoda</taxon>
        <taxon>Insecta</taxon>
        <taxon>Pterygota</taxon>
        <taxon>Neoptera</taxon>
        <taxon>Endopterygota</taxon>
        <taxon>Hymenoptera</taxon>
        <taxon>Apocrita</taxon>
        <taxon>Aculeata</taxon>
        <taxon>Formicoidea</taxon>
        <taxon>Formicidae</taxon>
        <taxon>Formicinae</taxon>
        <taxon>Camponotus</taxon>
    </lineage>
</organism>
<sequence>MKEKVERNQSNTSDNESLTSTKTTEYPALQEERFKETLKCSDDDSNASTSLAESASSVNSRLCGLKFETSNCQGFVLFRCTAALVHSAIALVQLKKQAPSVNCGLVRMLPRVFRQFQTHRAHVAHFTLHLIVFGWIRKSSAPPMLALSAVSNGSDMMRVFSYAQALFRRNTDETLNSDSETAMSSTVRAIALLCPVLSHMDNSGYLEIPCSITLKFEQFESEQSIIMGDQIMENFFSFVRSDRFDRAAVFPRTCGESVVWNNARNDINLSGRE</sequence>
<evidence type="ECO:0000313" key="3">
    <source>
        <dbReference type="Proteomes" id="UP000000311"/>
    </source>
</evidence>
<evidence type="ECO:0000256" key="1">
    <source>
        <dbReference type="SAM" id="MobiDB-lite"/>
    </source>
</evidence>
<accession>E2A874</accession>
<dbReference type="Proteomes" id="UP000000311">
    <property type="component" value="Unassembled WGS sequence"/>
</dbReference>
<name>E2A874_CAMFO</name>
<feature type="region of interest" description="Disordered" evidence="1">
    <location>
        <begin position="1"/>
        <end position="29"/>
    </location>
</feature>
<dbReference type="InParanoid" id="E2A874"/>
<keyword evidence="3" id="KW-1185">Reference proteome</keyword>
<evidence type="ECO:0000313" key="2">
    <source>
        <dbReference type="EMBL" id="EFN70386.1"/>
    </source>
</evidence>
<dbReference type="AlphaFoldDB" id="E2A874"/>
<proteinExistence type="predicted"/>
<protein>
    <submittedName>
        <fullName evidence="2">Uncharacterized protein</fullName>
    </submittedName>
</protein>
<gene>
    <name evidence="2" type="ORF">EAG_11169</name>
</gene>
<dbReference type="EMBL" id="GL437497">
    <property type="protein sequence ID" value="EFN70386.1"/>
    <property type="molecule type" value="Genomic_DNA"/>
</dbReference>
<feature type="compositionally biased region" description="Polar residues" evidence="1">
    <location>
        <begin position="8"/>
        <end position="24"/>
    </location>
</feature>